<dbReference type="RefSeq" id="WP_184102758.1">
    <property type="nucleotide sequence ID" value="NZ_JACHHN010000009.1"/>
</dbReference>
<comment type="caution">
    <text evidence="2">The sequence shown here is derived from an EMBL/GenBank/DDBJ whole genome shotgun (WGS) entry which is preliminary data.</text>
</comment>
<proteinExistence type="predicted"/>
<sequence length="332" mass="36324">MTDRLLLIGAEGYCWYLWRRGRWQAGPQAAGTLPSLPEASVLMVLDLPEEECAWINLPDLKPADRKPWLRARLQQHFPGWFCAKASMEPTAQAVLHGLAATENTTALAMAFVQSPAAHINGICFQSSLLAEAGAADAIPRLIVAQGLRGGLRHALTQKGRVLFTRLCQDEHQPEGDLVTTCRHLDEAGLLPAQLSVCIDPESGLDEAAVRTLLTQHWPDLQLAVASRFASIHPAQRSRAALLRHRAWLNGPLLVRQARQRLNHRGYWGALVLSALAIVYSALLLYLSWQMPSGIGRVPATATQSARFAVLDHAALQLLEGRGTSITRMGLTS</sequence>
<evidence type="ECO:0000256" key="1">
    <source>
        <dbReference type="SAM" id="Phobius"/>
    </source>
</evidence>
<name>A0A840RLP0_9NEIS</name>
<keyword evidence="3" id="KW-1185">Reference proteome</keyword>
<keyword evidence="1" id="KW-1133">Transmembrane helix</keyword>
<reference evidence="2 3" key="1">
    <citation type="submission" date="2020-08" db="EMBL/GenBank/DDBJ databases">
        <title>Genomic Encyclopedia of Type Strains, Phase IV (KMG-IV): sequencing the most valuable type-strain genomes for metagenomic binning, comparative biology and taxonomic classification.</title>
        <authorList>
            <person name="Goeker M."/>
        </authorList>
    </citation>
    <scope>NUCLEOTIDE SEQUENCE [LARGE SCALE GENOMIC DNA]</scope>
    <source>
        <strain evidence="2 3">DSM 18233</strain>
    </source>
</reference>
<dbReference type="AlphaFoldDB" id="A0A840RLP0"/>
<evidence type="ECO:0000313" key="3">
    <source>
        <dbReference type="Proteomes" id="UP000543030"/>
    </source>
</evidence>
<keyword evidence="1" id="KW-0812">Transmembrane</keyword>
<keyword evidence="1" id="KW-0472">Membrane</keyword>
<dbReference type="Proteomes" id="UP000543030">
    <property type="component" value="Unassembled WGS sequence"/>
</dbReference>
<protein>
    <submittedName>
        <fullName evidence="2">Uncharacterized protein</fullName>
    </submittedName>
</protein>
<evidence type="ECO:0000313" key="2">
    <source>
        <dbReference type="EMBL" id="MBB5193112.1"/>
    </source>
</evidence>
<organism evidence="2 3">
    <name type="scientific">Silvimonas terrae</name>
    <dbReference type="NCBI Taxonomy" id="300266"/>
    <lineage>
        <taxon>Bacteria</taxon>
        <taxon>Pseudomonadati</taxon>
        <taxon>Pseudomonadota</taxon>
        <taxon>Betaproteobacteria</taxon>
        <taxon>Neisseriales</taxon>
        <taxon>Chitinibacteraceae</taxon>
        <taxon>Silvimonas</taxon>
    </lineage>
</organism>
<gene>
    <name evidence="2" type="ORF">HNQ50_003866</name>
</gene>
<dbReference type="EMBL" id="JACHHN010000009">
    <property type="protein sequence ID" value="MBB5193112.1"/>
    <property type="molecule type" value="Genomic_DNA"/>
</dbReference>
<accession>A0A840RLP0</accession>
<feature type="transmembrane region" description="Helical" evidence="1">
    <location>
        <begin position="265"/>
        <end position="286"/>
    </location>
</feature>